<dbReference type="InterPro" id="IPR050266">
    <property type="entry name" value="AB_hydrolase_sf"/>
</dbReference>
<dbReference type="InterPro" id="IPR000073">
    <property type="entry name" value="AB_hydrolase_1"/>
</dbReference>
<evidence type="ECO:0000313" key="2">
    <source>
        <dbReference type="EMBL" id="GGW78613.1"/>
    </source>
</evidence>
<evidence type="ECO:0000259" key="1">
    <source>
        <dbReference type="Pfam" id="PF12697"/>
    </source>
</evidence>
<gene>
    <name evidence="2" type="ORF">GCM10011450_05700</name>
</gene>
<accession>A0A918JJ83</accession>
<dbReference type="Proteomes" id="UP000608345">
    <property type="component" value="Unassembled WGS sequence"/>
</dbReference>
<name>A0A918JJ83_9BURK</name>
<keyword evidence="3" id="KW-1185">Reference proteome</keyword>
<feature type="domain" description="AB hydrolase-1" evidence="1">
    <location>
        <begin position="34"/>
        <end position="299"/>
    </location>
</feature>
<dbReference type="InterPro" id="IPR029058">
    <property type="entry name" value="AB_hydrolase_fold"/>
</dbReference>
<sequence>MQSPRLNYVNCVSTAGVHRMAYWEWGDPDNDRVLVCVHGLTRTGRDFDDMALAMSAEYRVICPDIVGRGASDFLLNPSLYAVPQYVSDIFTLLARVNAKTLDWIGTSMGGLIGMVFAGLVRKADLYIANQEPRDESMPGKTGLALNRLVLNDVGPKIELAAIRRIGAYVGNGLEFESLESAVAYMKINAASFGPLNDSQWLEFTKSVIKFKDNAWKSHYDVRIAQTFKEQESEEALAAAEAYLWRSYKAIDCPILILRGENSDLLSRESVAQMLEQNKNSQMAEIPEVGHAPTLMPNEQIQTVRNFLLS</sequence>
<dbReference type="SUPFAM" id="SSF53474">
    <property type="entry name" value="alpha/beta-Hydrolases"/>
    <property type="match status" value="1"/>
</dbReference>
<reference evidence="2" key="1">
    <citation type="journal article" date="2014" name="Int. J. Syst. Evol. Microbiol.">
        <title>Complete genome sequence of Corynebacterium casei LMG S-19264T (=DSM 44701T), isolated from a smear-ripened cheese.</title>
        <authorList>
            <consortium name="US DOE Joint Genome Institute (JGI-PGF)"/>
            <person name="Walter F."/>
            <person name="Albersmeier A."/>
            <person name="Kalinowski J."/>
            <person name="Ruckert C."/>
        </authorList>
    </citation>
    <scope>NUCLEOTIDE SEQUENCE</scope>
    <source>
        <strain evidence="2">KCTC 23732</strain>
    </source>
</reference>
<dbReference type="RefSeq" id="WP_189383932.1">
    <property type="nucleotide sequence ID" value="NZ_BAABFY010000057.1"/>
</dbReference>
<dbReference type="GO" id="GO:0016787">
    <property type="term" value="F:hydrolase activity"/>
    <property type="evidence" value="ECO:0007669"/>
    <property type="project" value="UniProtKB-KW"/>
</dbReference>
<protein>
    <submittedName>
        <fullName evidence="2">Alpha/beta hydrolase</fullName>
    </submittedName>
</protein>
<dbReference type="EMBL" id="BMYS01000002">
    <property type="protein sequence ID" value="GGW78613.1"/>
    <property type="molecule type" value="Genomic_DNA"/>
</dbReference>
<dbReference type="PANTHER" id="PTHR43798:SF33">
    <property type="entry name" value="HYDROLASE, PUTATIVE (AFU_ORTHOLOGUE AFUA_2G14860)-RELATED"/>
    <property type="match status" value="1"/>
</dbReference>
<dbReference type="Gene3D" id="3.40.50.1820">
    <property type="entry name" value="alpha/beta hydrolase"/>
    <property type="match status" value="1"/>
</dbReference>
<comment type="caution">
    <text evidence="2">The sequence shown here is derived from an EMBL/GenBank/DDBJ whole genome shotgun (WGS) entry which is preliminary data.</text>
</comment>
<proteinExistence type="predicted"/>
<dbReference type="Pfam" id="PF12697">
    <property type="entry name" value="Abhydrolase_6"/>
    <property type="match status" value="1"/>
</dbReference>
<dbReference type="AlphaFoldDB" id="A0A918JJ83"/>
<dbReference type="PRINTS" id="PR00111">
    <property type="entry name" value="ABHYDROLASE"/>
</dbReference>
<keyword evidence="2" id="KW-0378">Hydrolase</keyword>
<evidence type="ECO:0000313" key="3">
    <source>
        <dbReference type="Proteomes" id="UP000608345"/>
    </source>
</evidence>
<dbReference type="GO" id="GO:0016020">
    <property type="term" value="C:membrane"/>
    <property type="evidence" value="ECO:0007669"/>
    <property type="project" value="TreeGrafter"/>
</dbReference>
<reference evidence="2" key="2">
    <citation type="submission" date="2020-09" db="EMBL/GenBank/DDBJ databases">
        <authorList>
            <person name="Sun Q."/>
            <person name="Kim S."/>
        </authorList>
    </citation>
    <scope>NUCLEOTIDE SEQUENCE</scope>
    <source>
        <strain evidence="2">KCTC 23732</strain>
    </source>
</reference>
<organism evidence="2 3">
    <name type="scientific">Advenella faeciporci</name>
    <dbReference type="NCBI Taxonomy" id="797535"/>
    <lineage>
        <taxon>Bacteria</taxon>
        <taxon>Pseudomonadati</taxon>
        <taxon>Pseudomonadota</taxon>
        <taxon>Betaproteobacteria</taxon>
        <taxon>Burkholderiales</taxon>
        <taxon>Alcaligenaceae</taxon>
    </lineage>
</organism>
<dbReference type="PANTHER" id="PTHR43798">
    <property type="entry name" value="MONOACYLGLYCEROL LIPASE"/>
    <property type="match status" value="1"/>
</dbReference>